<accession>A0ABN6H1F7</accession>
<name>A0ABN6H1F7_9BACT</name>
<protein>
    <recommendedName>
        <fullName evidence="3">Transposase</fullName>
    </recommendedName>
</protein>
<keyword evidence="2" id="KW-1185">Reference proteome</keyword>
<evidence type="ECO:0008006" key="3">
    <source>
        <dbReference type="Google" id="ProtNLM"/>
    </source>
</evidence>
<dbReference type="EMBL" id="AP024702">
    <property type="protein sequence ID" value="BCX47434.1"/>
    <property type="molecule type" value="Genomic_DNA"/>
</dbReference>
<sequence>MHHLERHAAEWIEVRSGCLKIRKGNPGVAKLREIRVLIEIDDFPSHTAFWITRARTFHCKPNFPPALREELRRIMLG</sequence>
<dbReference type="RefSeq" id="WP_338689644.1">
    <property type="nucleotide sequence ID" value="NZ_AP024702.1"/>
</dbReference>
<dbReference type="Proteomes" id="UP001374893">
    <property type="component" value="Chromosome"/>
</dbReference>
<reference evidence="1 2" key="1">
    <citation type="submission" date="2021-06" db="EMBL/GenBank/DDBJ databases">
        <title>Complete genome of Haloferula helveola possessing various polysaccharide degrading enzymes.</title>
        <authorList>
            <person name="Takami H."/>
            <person name="Huang C."/>
            <person name="Hamasaki K."/>
        </authorList>
    </citation>
    <scope>NUCLEOTIDE SEQUENCE [LARGE SCALE GENOMIC DNA]</scope>
    <source>
        <strain evidence="1 2">CN-1</strain>
    </source>
</reference>
<evidence type="ECO:0000313" key="2">
    <source>
        <dbReference type="Proteomes" id="UP001374893"/>
    </source>
</evidence>
<evidence type="ECO:0000313" key="1">
    <source>
        <dbReference type="EMBL" id="BCX47434.1"/>
    </source>
</evidence>
<proteinExistence type="predicted"/>
<gene>
    <name evidence="1" type="ORF">HAHE_13420</name>
</gene>
<organism evidence="1 2">
    <name type="scientific">Haloferula helveola</name>
    <dbReference type="NCBI Taxonomy" id="490095"/>
    <lineage>
        <taxon>Bacteria</taxon>
        <taxon>Pseudomonadati</taxon>
        <taxon>Verrucomicrobiota</taxon>
        <taxon>Verrucomicrobiia</taxon>
        <taxon>Verrucomicrobiales</taxon>
        <taxon>Verrucomicrobiaceae</taxon>
        <taxon>Haloferula</taxon>
    </lineage>
</organism>